<sequence>MNAEEPTKKNLGTLPIAGEQNFYRTVVCLRRDDSLLNITVNYRIGFLFKFCEELSDFMRGIQRSTLPNHLR</sequence>
<dbReference type="AlphaFoldDB" id="A0AAX0WRJ2"/>
<evidence type="ECO:0000313" key="2">
    <source>
        <dbReference type="Proteomes" id="UP000192511"/>
    </source>
</evidence>
<gene>
    <name evidence="1" type="ORF">A6J39_007880</name>
</gene>
<keyword evidence="2" id="KW-1185">Reference proteome</keyword>
<name>A0AAX0WRJ2_9GAMM</name>
<protein>
    <submittedName>
        <fullName evidence="1">Uncharacterized protein</fullName>
    </submittedName>
</protein>
<comment type="caution">
    <text evidence="1">The sequence shown here is derived from an EMBL/GenBank/DDBJ whole genome shotgun (WGS) entry which is preliminary data.</text>
</comment>
<organism evidence="1 2">
    <name type="scientific">Legionella anisa</name>
    <dbReference type="NCBI Taxonomy" id="28082"/>
    <lineage>
        <taxon>Bacteria</taxon>
        <taxon>Pseudomonadati</taxon>
        <taxon>Pseudomonadota</taxon>
        <taxon>Gammaproteobacteria</taxon>
        <taxon>Legionellales</taxon>
        <taxon>Legionellaceae</taxon>
        <taxon>Legionella</taxon>
    </lineage>
</organism>
<evidence type="ECO:0000313" key="1">
    <source>
        <dbReference type="EMBL" id="PNL61138.1"/>
    </source>
</evidence>
<dbReference type="EMBL" id="NBTX02000004">
    <property type="protein sequence ID" value="PNL61138.1"/>
    <property type="molecule type" value="Genomic_DNA"/>
</dbReference>
<reference evidence="1" key="1">
    <citation type="submission" date="2017-12" db="EMBL/GenBank/DDBJ databases">
        <title>FDA dAtabase for Regulatory Grade micrObial Sequences (FDA-ARGOS): Supporting development and validation of Infectious Disease Dx tests.</title>
        <authorList>
            <person name="Kerrigan L."/>
            <person name="Tallon L.J."/>
            <person name="Sadzewicz L."/>
            <person name="Sengamalay N."/>
            <person name="Ott S."/>
            <person name="Godinez A."/>
            <person name="Nagaraj S."/>
            <person name="Vavikolanu K."/>
            <person name="Vyas G."/>
            <person name="Nadendla S."/>
            <person name="Aluvathingal J."/>
            <person name="Sichtig H."/>
        </authorList>
    </citation>
    <scope>NUCLEOTIDE SEQUENCE [LARGE SCALE GENOMIC DNA]</scope>
    <source>
        <strain evidence="1">FDAARGOS_200</strain>
    </source>
</reference>
<dbReference type="Proteomes" id="UP000192511">
    <property type="component" value="Unassembled WGS sequence"/>
</dbReference>
<proteinExistence type="predicted"/>
<accession>A0AAX0WRJ2</accession>